<evidence type="ECO:0000313" key="3">
    <source>
        <dbReference type="Proteomes" id="UP000215902"/>
    </source>
</evidence>
<keyword evidence="1" id="KW-1133">Transmembrane helix</keyword>
<sequence>SRSVLQAILRNFTATRDHQLRQLILEARSAGLHSNVAIQRDEVYIVEWRFVPLHYLMRFGWSHGLSNLAMLLLLLLLLLLLVVALYCCSSLIDSCLFGYEEHSTRSVSVQCDGESAGFGECSKVEQNNGKADLLLEIE</sequence>
<accession>A0A267EV38</accession>
<comment type="caution">
    <text evidence="2">The sequence shown here is derived from an EMBL/GenBank/DDBJ whole genome shotgun (WGS) entry which is preliminary data.</text>
</comment>
<dbReference type="AlphaFoldDB" id="A0A267EV38"/>
<dbReference type="EMBL" id="NIVC01001722">
    <property type="protein sequence ID" value="PAA64747.1"/>
    <property type="molecule type" value="Genomic_DNA"/>
</dbReference>
<keyword evidence="3" id="KW-1185">Reference proteome</keyword>
<keyword evidence="1" id="KW-0812">Transmembrane</keyword>
<proteinExistence type="predicted"/>
<dbReference type="Proteomes" id="UP000215902">
    <property type="component" value="Unassembled WGS sequence"/>
</dbReference>
<name>A0A267EV38_9PLAT</name>
<keyword evidence="1" id="KW-0472">Membrane</keyword>
<protein>
    <submittedName>
        <fullName evidence="2">Uncharacterized protein</fullName>
    </submittedName>
</protein>
<feature type="non-terminal residue" evidence="2">
    <location>
        <position position="1"/>
    </location>
</feature>
<evidence type="ECO:0000256" key="1">
    <source>
        <dbReference type="SAM" id="Phobius"/>
    </source>
</evidence>
<organism evidence="2 3">
    <name type="scientific">Macrostomum lignano</name>
    <dbReference type="NCBI Taxonomy" id="282301"/>
    <lineage>
        <taxon>Eukaryota</taxon>
        <taxon>Metazoa</taxon>
        <taxon>Spiralia</taxon>
        <taxon>Lophotrochozoa</taxon>
        <taxon>Platyhelminthes</taxon>
        <taxon>Rhabditophora</taxon>
        <taxon>Macrostomorpha</taxon>
        <taxon>Macrostomida</taxon>
        <taxon>Macrostomidae</taxon>
        <taxon>Macrostomum</taxon>
    </lineage>
</organism>
<gene>
    <name evidence="2" type="ORF">BOX15_Mlig014885g3</name>
</gene>
<reference evidence="2 3" key="1">
    <citation type="submission" date="2017-06" db="EMBL/GenBank/DDBJ databases">
        <title>A platform for efficient transgenesis in Macrostomum lignano, a flatworm model organism for stem cell research.</title>
        <authorList>
            <person name="Berezikov E."/>
        </authorList>
    </citation>
    <scope>NUCLEOTIDE SEQUENCE [LARGE SCALE GENOMIC DNA]</scope>
    <source>
        <strain evidence="2">DV1</strain>
        <tissue evidence="2">Whole organism</tissue>
    </source>
</reference>
<evidence type="ECO:0000313" key="2">
    <source>
        <dbReference type="EMBL" id="PAA64747.1"/>
    </source>
</evidence>
<feature type="transmembrane region" description="Helical" evidence="1">
    <location>
        <begin position="65"/>
        <end position="86"/>
    </location>
</feature>